<comment type="caution">
    <text evidence="9">The sequence shown here is derived from an EMBL/GenBank/DDBJ whole genome shotgun (WGS) entry which is preliminary data.</text>
</comment>
<evidence type="ECO:0000313" key="10">
    <source>
        <dbReference type="Proteomes" id="UP000076858"/>
    </source>
</evidence>
<dbReference type="OrthoDB" id="10251155at2759"/>
<dbReference type="AlphaFoldDB" id="A0A162NIK5"/>
<dbReference type="SUPFAM" id="SSF56645">
    <property type="entry name" value="Acyl-CoA dehydrogenase NM domain-like"/>
    <property type="match status" value="1"/>
</dbReference>
<organism evidence="9 10">
    <name type="scientific">Daphnia magna</name>
    <dbReference type="NCBI Taxonomy" id="35525"/>
    <lineage>
        <taxon>Eukaryota</taxon>
        <taxon>Metazoa</taxon>
        <taxon>Ecdysozoa</taxon>
        <taxon>Arthropoda</taxon>
        <taxon>Crustacea</taxon>
        <taxon>Branchiopoda</taxon>
        <taxon>Diplostraca</taxon>
        <taxon>Cladocera</taxon>
        <taxon>Anomopoda</taxon>
        <taxon>Daphniidae</taxon>
        <taxon>Daphnia</taxon>
    </lineage>
</organism>
<feature type="domain" description="Acyl-CoA dehydrogenase 11-like C-terminal" evidence="8">
    <location>
        <begin position="490"/>
        <end position="609"/>
    </location>
</feature>
<dbReference type="InterPro" id="IPR041504">
    <property type="entry name" value="AidB_N"/>
</dbReference>
<dbReference type="Pfam" id="PF22217">
    <property type="entry name" value="ACDH-11_C"/>
    <property type="match status" value="1"/>
</dbReference>
<dbReference type="GO" id="GO:0003995">
    <property type="term" value="F:acyl-CoA dehydrogenase activity"/>
    <property type="evidence" value="ECO:0007669"/>
    <property type="project" value="TreeGrafter"/>
</dbReference>
<dbReference type="InterPro" id="IPR036250">
    <property type="entry name" value="AcylCo_DH-like_C"/>
</dbReference>
<dbReference type="Pfam" id="PF02770">
    <property type="entry name" value="Acyl-CoA_dh_M"/>
    <property type="match status" value="1"/>
</dbReference>
<evidence type="ECO:0000259" key="8">
    <source>
        <dbReference type="Pfam" id="PF22217"/>
    </source>
</evidence>
<keyword evidence="3 4" id="KW-0274">FAD</keyword>
<sequence length="622" mass="68771">MFSVLPKKIVSPVLYSFPIKYVSSTSINCNTAIGIPFAKAKEGSFVQDAPHLENSFEGDAFLKRNLERILPNNVYSDVKKELSAFGARVATDIYKLGRECELSPPYMKLQDAWANPHNRVVTCESWKELKRVSAREGMVALAYERNPKHQGFSRFIQMSKNYLFYPSSGLYSCPLAMTDGAAKTLEVSGFKDHGGAYKNLTSRDPERFWTSGQWMTEKRGGSDVAGGTETLAVQDPNFRNMYKLYGYKFFSSATDADVALTLARVVDPATGKTTAGTRGLSLFLVHVDQPSNLHLIRLKEKLGTKQLPTGELLLDGMNAELLSEPGRGVASISHMLNITRLHNASASVSAMRRIISLARDYSNRRIAFGKTIRNHPLHVRTLADMELECRAGFVLFAEAARLLSLEESGTASNDQQQLLRLLLPLLKLYTGKQCIKVVSEGVESFGGQGYMEDTGIPVILRDAQVTPIWEGTTNILSLDVLRAVAKTEGQVLVAYYQRIQGVLDSSVNPSLSECCSLLEQYRSQLISFAQNNSDQLEYVARDFSFGLARTLAGALLLEHASWSGAVESDVAAAERWLRQRDLVAQSLAVEQICNPSVTSIQKLDEALVFDGYDAKNLLSPLF</sequence>
<gene>
    <name evidence="9" type="ORF">APZ42_015978</name>
</gene>
<dbReference type="InterPro" id="IPR052904">
    <property type="entry name" value="Acyl-CoA_dehydrogenase-like"/>
</dbReference>
<evidence type="ECO:0000259" key="7">
    <source>
        <dbReference type="Pfam" id="PF18158"/>
    </source>
</evidence>
<evidence type="ECO:0000259" key="6">
    <source>
        <dbReference type="Pfam" id="PF02770"/>
    </source>
</evidence>
<feature type="domain" description="Acyl-CoA oxidase/dehydrogenase middle" evidence="6">
    <location>
        <begin position="213"/>
        <end position="316"/>
    </location>
</feature>
<evidence type="ECO:0000256" key="4">
    <source>
        <dbReference type="RuleBase" id="RU362125"/>
    </source>
</evidence>
<proteinExistence type="inferred from homology"/>
<evidence type="ECO:0000259" key="5">
    <source>
        <dbReference type="Pfam" id="PF00441"/>
    </source>
</evidence>
<comment type="similarity">
    <text evidence="1 4">Belongs to the acyl-CoA dehydrogenase family.</text>
</comment>
<feature type="domain" description="Acyl-CoA dehydrogenase/oxidase C-terminal" evidence="5">
    <location>
        <begin position="326"/>
        <end position="484"/>
    </location>
</feature>
<evidence type="ECO:0000256" key="3">
    <source>
        <dbReference type="ARBA" id="ARBA00022827"/>
    </source>
</evidence>
<reference evidence="9 10" key="1">
    <citation type="submission" date="2016-03" db="EMBL/GenBank/DDBJ databases">
        <title>EvidentialGene: Evidence-directed Construction of Genes on Genomes.</title>
        <authorList>
            <person name="Gilbert D.G."/>
            <person name="Choi J.-H."/>
            <person name="Mockaitis K."/>
            <person name="Colbourne J."/>
            <person name="Pfrender M."/>
        </authorList>
    </citation>
    <scope>NUCLEOTIDE SEQUENCE [LARGE SCALE GENOMIC DNA]</scope>
    <source>
        <strain evidence="9 10">Xinb3</strain>
        <tissue evidence="9">Complete organism</tissue>
    </source>
</reference>
<dbReference type="PANTHER" id="PTHR42707">
    <property type="entry name" value="ACYL-COA DEHYDROGENASE"/>
    <property type="match status" value="1"/>
</dbReference>
<dbReference type="PANTHER" id="PTHR42707:SF2">
    <property type="entry name" value="ACD11 DEHYDROGENASE"/>
    <property type="match status" value="1"/>
</dbReference>
<evidence type="ECO:0000256" key="1">
    <source>
        <dbReference type="ARBA" id="ARBA00009347"/>
    </source>
</evidence>
<keyword evidence="10" id="KW-1185">Reference proteome</keyword>
<dbReference type="InterPro" id="IPR053998">
    <property type="entry name" value="ACDH-11_C"/>
</dbReference>
<dbReference type="InterPro" id="IPR006091">
    <property type="entry name" value="Acyl-CoA_Oxase/DH_mid-dom"/>
</dbReference>
<dbReference type="EMBL" id="LRGB01000568">
    <property type="protein sequence ID" value="KZS18013.1"/>
    <property type="molecule type" value="Genomic_DNA"/>
</dbReference>
<protein>
    <recommendedName>
        <fullName evidence="11">Acyl-CoA dehydrogenase family member 11</fullName>
    </recommendedName>
</protein>
<evidence type="ECO:0008006" key="11">
    <source>
        <dbReference type="Google" id="ProtNLM"/>
    </source>
</evidence>
<accession>A0A162NIK5</accession>
<keyword evidence="4" id="KW-0560">Oxidoreductase</keyword>
<dbReference type="Pfam" id="PF18158">
    <property type="entry name" value="AidB_N"/>
    <property type="match status" value="1"/>
</dbReference>
<dbReference type="Proteomes" id="UP000076858">
    <property type="component" value="Unassembled WGS sequence"/>
</dbReference>
<name>A0A162NIK5_9CRUS</name>
<dbReference type="Gene3D" id="6.10.250.600">
    <property type="match status" value="1"/>
</dbReference>
<dbReference type="Gene3D" id="2.40.110.20">
    <property type="match status" value="1"/>
</dbReference>
<keyword evidence="2 4" id="KW-0285">Flavoprotein</keyword>
<feature type="domain" description="Adaptive response protein AidB N-terminal" evidence="7">
    <location>
        <begin position="54"/>
        <end position="186"/>
    </location>
</feature>
<dbReference type="STRING" id="35525.A0A162NIK5"/>
<dbReference type="InterPro" id="IPR009100">
    <property type="entry name" value="AcylCoA_DH/oxidase_NM_dom_sf"/>
</dbReference>
<evidence type="ECO:0000313" key="9">
    <source>
        <dbReference type="EMBL" id="KZS18013.1"/>
    </source>
</evidence>
<comment type="cofactor">
    <cofactor evidence="4">
        <name>FAD</name>
        <dbReference type="ChEBI" id="CHEBI:57692"/>
    </cofactor>
</comment>
<dbReference type="InterPro" id="IPR009075">
    <property type="entry name" value="AcylCo_DH/oxidase_C"/>
</dbReference>
<dbReference type="SUPFAM" id="SSF47203">
    <property type="entry name" value="Acyl-CoA dehydrogenase C-terminal domain-like"/>
    <property type="match status" value="1"/>
</dbReference>
<dbReference type="Gene3D" id="1.20.140.10">
    <property type="entry name" value="Butyryl-CoA Dehydrogenase, subunit A, domain 3"/>
    <property type="match status" value="1"/>
</dbReference>
<evidence type="ECO:0000256" key="2">
    <source>
        <dbReference type="ARBA" id="ARBA00022630"/>
    </source>
</evidence>
<dbReference type="Pfam" id="PF00441">
    <property type="entry name" value="Acyl-CoA_dh_1"/>
    <property type="match status" value="1"/>
</dbReference>